<dbReference type="InterPro" id="IPR051448">
    <property type="entry name" value="CdaR-like_regulators"/>
</dbReference>
<gene>
    <name evidence="3" type="ORF">BJ983_000917</name>
</gene>
<dbReference type="AlphaFoldDB" id="A0A7Y9DSX5"/>
<organism evidence="3 4">
    <name type="scientific">Actinomycetospora corticicola</name>
    <dbReference type="NCBI Taxonomy" id="663602"/>
    <lineage>
        <taxon>Bacteria</taxon>
        <taxon>Bacillati</taxon>
        <taxon>Actinomycetota</taxon>
        <taxon>Actinomycetes</taxon>
        <taxon>Pseudonocardiales</taxon>
        <taxon>Pseudonocardiaceae</taxon>
        <taxon>Actinomycetospora</taxon>
    </lineage>
</organism>
<dbReference type="InterPro" id="IPR029016">
    <property type="entry name" value="GAF-like_dom_sf"/>
</dbReference>
<sequence length="615" mass="63416">MPRASGVLPCTVLVDALRLLAADGPAADLERAAASLAGSDPETAALVLRVRATIEAGRRREAELAALVDTARDLAGESDPGLVLDAIVRRARALLGTDVAYLTLYDAGRGDTFMRATAGSVSAAFQGLRLPVGAGLGGLVAQSRHAHWTTRYPADPRYRHTDEIDAAVSEEGIVAICGTPLLVGEEFVGVLFAANRSARPFTPDDVALLGSLAALAAVSLTQTRAAAETATALAGLRAAHADLARAADAHDRFAALVLGGGDVTDLAAALADLLDGWVRVVDDGGAPIATAGPVPDDLDVAACVHAAAADPGRLVAVAGAEAVTVVAAHQQLATLVVAPPAPGAASQGPRSRIVERAATVSALVLLFRAQASESEQRHRGEALLELLGGDTPSAALRDRVRALGVEIRRPHRVLVARCAEHERARLAVDAAHAVGRSGLVAERPDAVVVLLPDDEAGRLAEDLARPASDGSAPVTVGVSEPVLPAEGLVGAAADARRAAEALVALGREGRAGSVAELGFAALLLSRSPDVGGYVESVLGPLLEHDRRRGTDLVGTLAAWFAAGRSPTRAASTLHVHVNTVTQRLDRVRAVLGEDWQDPERTLELHLALRLRGLAR</sequence>
<protein>
    <submittedName>
        <fullName evidence="3">Type II secretory pathway pseudopilin PulG</fullName>
    </submittedName>
</protein>
<dbReference type="InterPro" id="IPR025736">
    <property type="entry name" value="PucR_C-HTH_dom"/>
</dbReference>
<accession>A0A7Y9DSX5</accession>
<dbReference type="PANTHER" id="PTHR33744:SF1">
    <property type="entry name" value="DNA-BINDING TRANSCRIPTIONAL ACTIVATOR ADER"/>
    <property type="match status" value="1"/>
</dbReference>
<comment type="caution">
    <text evidence="3">The sequence shown here is derived from an EMBL/GenBank/DDBJ whole genome shotgun (WGS) entry which is preliminary data.</text>
</comment>
<evidence type="ECO:0000313" key="3">
    <source>
        <dbReference type="EMBL" id="NYD34815.1"/>
    </source>
</evidence>
<dbReference type="Proteomes" id="UP000535890">
    <property type="component" value="Unassembled WGS sequence"/>
</dbReference>
<reference evidence="3 4" key="1">
    <citation type="submission" date="2020-07" db="EMBL/GenBank/DDBJ databases">
        <title>Sequencing the genomes of 1000 actinobacteria strains.</title>
        <authorList>
            <person name="Klenk H.-P."/>
        </authorList>
    </citation>
    <scope>NUCLEOTIDE SEQUENCE [LARGE SCALE GENOMIC DNA]</scope>
    <source>
        <strain evidence="3 4">DSM 45772</strain>
    </source>
</reference>
<dbReference type="PANTHER" id="PTHR33744">
    <property type="entry name" value="CARBOHYDRATE DIACID REGULATOR"/>
    <property type="match status" value="1"/>
</dbReference>
<dbReference type="Pfam" id="PF01590">
    <property type="entry name" value="GAF"/>
    <property type="match status" value="1"/>
</dbReference>
<evidence type="ECO:0000259" key="2">
    <source>
        <dbReference type="SMART" id="SM00065"/>
    </source>
</evidence>
<dbReference type="InterPro" id="IPR041522">
    <property type="entry name" value="CdaR_GGDEF"/>
</dbReference>
<dbReference type="InterPro" id="IPR042070">
    <property type="entry name" value="PucR_C-HTH_sf"/>
</dbReference>
<feature type="domain" description="GAF" evidence="2">
    <location>
        <begin position="79"/>
        <end position="230"/>
    </location>
</feature>
<dbReference type="InterPro" id="IPR003018">
    <property type="entry name" value="GAF"/>
</dbReference>
<dbReference type="RefSeq" id="WP_218890102.1">
    <property type="nucleotide sequence ID" value="NZ_BAABHP010000003.1"/>
</dbReference>
<dbReference type="Pfam" id="PF17853">
    <property type="entry name" value="GGDEF_2"/>
    <property type="match status" value="1"/>
</dbReference>
<evidence type="ECO:0000256" key="1">
    <source>
        <dbReference type="ARBA" id="ARBA00006754"/>
    </source>
</evidence>
<dbReference type="EMBL" id="JACCBN010000001">
    <property type="protein sequence ID" value="NYD34815.1"/>
    <property type="molecule type" value="Genomic_DNA"/>
</dbReference>
<evidence type="ECO:0000313" key="4">
    <source>
        <dbReference type="Proteomes" id="UP000535890"/>
    </source>
</evidence>
<dbReference type="SUPFAM" id="SSF55781">
    <property type="entry name" value="GAF domain-like"/>
    <property type="match status" value="1"/>
</dbReference>
<dbReference type="SMART" id="SM00065">
    <property type="entry name" value="GAF"/>
    <property type="match status" value="1"/>
</dbReference>
<keyword evidence="4" id="KW-1185">Reference proteome</keyword>
<name>A0A7Y9DSX5_9PSEU</name>
<dbReference type="Gene3D" id="3.30.450.40">
    <property type="match status" value="1"/>
</dbReference>
<dbReference type="Gene3D" id="1.10.10.2840">
    <property type="entry name" value="PucR C-terminal helix-turn-helix domain"/>
    <property type="match status" value="1"/>
</dbReference>
<comment type="similarity">
    <text evidence="1">Belongs to the CdaR family.</text>
</comment>
<dbReference type="Pfam" id="PF13556">
    <property type="entry name" value="HTH_30"/>
    <property type="match status" value="1"/>
</dbReference>
<proteinExistence type="inferred from homology"/>